<name>A0A1G2H5F7_9BACT</name>
<dbReference type="AlphaFoldDB" id="A0A1G2H5F7"/>
<dbReference type="STRING" id="1802158.A2827_01200"/>
<organism evidence="1 2">
    <name type="scientific">Candidatus Spechtbacteria bacterium RIFCSPHIGHO2_01_FULL_43_30</name>
    <dbReference type="NCBI Taxonomy" id="1802158"/>
    <lineage>
        <taxon>Bacteria</taxon>
        <taxon>Candidatus Spechtiibacteriota</taxon>
    </lineage>
</organism>
<sequence length="66" mass="7331">MTPTNKSGNDVANAMTINETANSLNFKNLDIRNNRVTIIAPLRVRSSIEIIKIVIDTIGDKINSKY</sequence>
<evidence type="ECO:0000313" key="1">
    <source>
        <dbReference type="EMBL" id="OGZ57589.1"/>
    </source>
</evidence>
<proteinExistence type="predicted"/>
<accession>A0A1G2H5F7</accession>
<reference evidence="1 2" key="1">
    <citation type="journal article" date="2016" name="Nat. Commun.">
        <title>Thousands of microbial genomes shed light on interconnected biogeochemical processes in an aquifer system.</title>
        <authorList>
            <person name="Anantharaman K."/>
            <person name="Brown C.T."/>
            <person name="Hug L.A."/>
            <person name="Sharon I."/>
            <person name="Castelle C.J."/>
            <person name="Probst A.J."/>
            <person name="Thomas B.C."/>
            <person name="Singh A."/>
            <person name="Wilkins M.J."/>
            <person name="Karaoz U."/>
            <person name="Brodie E.L."/>
            <person name="Williams K.H."/>
            <person name="Hubbard S.S."/>
            <person name="Banfield J.F."/>
        </authorList>
    </citation>
    <scope>NUCLEOTIDE SEQUENCE [LARGE SCALE GENOMIC DNA]</scope>
</reference>
<evidence type="ECO:0000313" key="2">
    <source>
        <dbReference type="Proteomes" id="UP000177932"/>
    </source>
</evidence>
<protein>
    <submittedName>
        <fullName evidence="1">Uncharacterized protein</fullName>
    </submittedName>
</protein>
<dbReference type="EMBL" id="MHOD01000027">
    <property type="protein sequence ID" value="OGZ57589.1"/>
    <property type="molecule type" value="Genomic_DNA"/>
</dbReference>
<gene>
    <name evidence="1" type="ORF">A2827_01200</name>
</gene>
<comment type="caution">
    <text evidence="1">The sequence shown here is derived from an EMBL/GenBank/DDBJ whole genome shotgun (WGS) entry which is preliminary data.</text>
</comment>
<dbReference type="Proteomes" id="UP000177932">
    <property type="component" value="Unassembled WGS sequence"/>
</dbReference>